<protein>
    <recommendedName>
        <fullName evidence="13">Cytochrome P450</fullName>
    </recommendedName>
</protein>
<sequence>MVLFTLFIITIFLLLLCYYIKRIYFTLYGSIPGLPPQFLVGNLLETGVIGKNIPINLIFLDLKEKFGDIFQYWLGPTRIIVVSRLEDVQYIYSHRHIYDQGDIFIDKISLVNPYAGLCMKGASFKRHISITSPLFRRNKINTYLDTINDCTDKLLIRWQNSNNNSQEIHLNMIEQCQQLLLSIFGYIAFDYDLQTLDDEYNSEKNELTHALHIHLGAAITTIQLPTIIARIYLLNPVYRRARATIDRYLQEMIEQELRETPDMRAERKRTSLIASLVDSLQQDEKLEQTKSEEDKKGLSRAEVIGEMLSLLSAGYSTTSTSVVWFIFFMSKSCNVQNKLKKEISQYDHQRLTIEQLDSLVYLDCVIRELFRFIPPVVGTVRTLINNDQLPSTGVHLNKGDHIFIPFYNSSRDQRYCPGSMDPNQFHPERFLNTINDNKTDSITFGGGHRQCIGQDFARIELKAICVRLMQHVTFGDGGEKVNAGGYKQTDTILPKHIGVTITFD</sequence>
<dbReference type="InterPro" id="IPR036396">
    <property type="entry name" value="Cyt_P450_sf"/>
</dbReference>
<evidence type="ECO:0000256" key="1">
    <source>
        <dbReference type="ARBA" id="ARBA00001971"/>
    </source>
</evidence>
<keyword evidence="6 8" id="KW-0408">Iron</keyword>
<dbReference type="GO" id="GO:0020037">
    <property type="term" value="F:heme binding"/>
    <property type="evidence" value="ECO:0007669"/>
    <property type="project" value="InterPro"/>
</dbReference>
<name>A0A819JW44_9BILA</name>
<dbReference type="PRINTS" id="PR00463">
    <property type="entry name" value="EP450I"/>
</dbReference>
<dbReference type="InterPro" id="IPR001128">
    <property type="entry name" value="Cyt_P450"/>
</dbReference>
<evidence type="ECO:0000313" key="12">
    <source>
        <dbReference type="Proteomes" id="UP000663881"/>
    </source>
</evidence>
<feature type="binding site" description="axial binding residue" evidence="8">
    <location>
        <position position="451"/>
    </location>
    <ligand>
        <name>heme</name>
        <dbReference type="ChEBI" id="CHEBI:30413"/>
    </ligand>
    <ligandPart>
        <name>Fe</name>
        <dbReference type="ChEBI" id="CHEBI:18248"/>
    </ligandPart>
</feature>
<dbReference type="PRINTS" id="PR00385">
    <property type="entry name" value="P450"/>
</dbReference>
<dbReference type="PANTHER" id="PTHR24292">
    <property type="entry name" value="CYTOCHROME P450"/>
    <property type="match status" value="1"/>
</dbReference>
<accession>A0A819JW44</accession>
<gene>
    <name evidence="11" type="ORF">OKA104_LOCUS26287</name>
    <name evidence="10" type="ORF">VCS650_LOCUS26956</name>
</gene>
<proteinExistence type="inferred from homology"/>
<dbReference type="GO" id="GO:0016705">
    <property type="term" value="F:oxidoreductase activity, acting on paired donors, with incorporation or reduction of molecular oxygen"/>
    <property type="evidence" value="ECO:0007669"/>
    <property type="project" value="InterPro"/>
</dbReference>
<comment type="similarity">
    <text evidence="2 9">Belongs to the cytochrome P450 family.</text>
</comment>
<keyword evidence="7 9" id="KW-0503">Monooxygenase</keyword>
<dbReference type="InterPro" id="IPR050476">
    <property type="entry name" value="Insect_CytP450_Detox"/>
</dbReference>
<dbReference type="GO" id="GO:0005506">
    <property type="term" value="F:iron ion binding"/>
    <property type="evidence" value="ECO:0007669"/>
    <property type="project" value="InterPro"/>
</dbReference>
<evidence type="ECO:0000313" key="10">
    <source>
        <dbReference type="EMBL" id="CAF1225470.1"/>
    </source>
</evidence>
<comment type="cofactor">
    <cofactor evidence="1 8">
        <name>heme</name>
        <dbReference type="ChEBI" id="CHEBI:30413"/>
    </cofactor>
</comment>
<dbReference type="SUPFAM" id="SSF48264">
    <property type="entry name" value="Cytochrome P450"/>
    <property type="match status" value="1"/>
</dbReference>
<keyword evidence="4 8" id="KW-0479">Metal-binding</keyword>
<reference evidence="11" key="1">
    <citation type="submission" date="2021-02" db="EMBL/GenBank/DDBJ databases">
        <authorList>
            <person name="Nowell W R."/>
        </authorList>
    </citation>
    <scope>NUCLEOTIDE SEQUENCE</scope>
</reference>
<dbReference type="EMBL" id="CAJNON010000371">
    <property type="protein sequence ID" value="CAF1225470.1"/>
    <property type="molecule type" value="Genomic_DNA"/>
</dbReference>
<dbReference type="OrthoDB" id="6692864at2759"/>
<dbReference type="AlphaFoldDB" id="A0A819JW44"/>
<dbReference type="PROSITE" id="PS00086">
    <property type="entry name" value="CYTOCHROME_P450"/>
    <property type="match status" value="1"/>
</dbReference>
<evidence type="ECO:0000256" key="2">
    <source>
        <dbReference type="ARBA" id="ARBA00010617"/>
    </source>
</evidence>
<evidence type="ECO:0008006" key="13">
    <source>
        <dbReference type="Google" id="ProtNLM"/>
    </source>
</evidence>
<dbReference type="Proteomes" id="UP000663881">
    <property type="component" value="Unassembled WGS sequence"/>
</dbReference>
<dbReference type="Proteomes" id="UP000663891">
    <property type="component" value="Unassembled WGS sequence"/>
</dbReference>
<dbReference type="Pfam" id="PF00067">
    <property type="entry name" value="p450"/>
    <property type="match status" value="1"/>
</dbReference>
<evidence type="ECO:0000256" key="3">
    <source>
        <dbReference type="ARBA" id="ARBA00022617"/>
    </source>
</evidence>
<evidence type="ECO:0000256" key="4">
    <source>
        <dbReference type="ARBA" id="ARBA00022723"/>
    </source>
</evidence>
<dbReference type="EMBL" id="CAJOAY010002288">
    <property type="protein sequence ID" value="CAF3939294.1"/>
    <property type="molecule type" value="Genomic_DNA"/>
</dbReference>
<evidence type="ECO:0000313" key="11">
    <source>
        <dbReference type="EMBL" id="CAF3939294.1"/>
    </source>
</evidence>
<evidence type="ECO:0000256" key="7">
    <source>
        <dbReference type="ARBA" id="ARBA00023033"/>
    </source>
</evidence>
<comment type="caution">
    <text evidence="11">The sequence shown here is derived from an EMBL/GenBank/DDBJ whole genome shotgun (WGS) entry which is preliminary data.</text>
</comment>
<keyword evidence="3 8" id="KW-0349">Heme</keyword>
<evidence type="ECO:0000256" key="9">
    <source>
        <dbReference type="RuleBase" id="RU000461"/>
    </source>
</evidence>
<keyword evidence="5 9" id="KW-0560">Oxidoreductase</keyword>
<dbReference type="CDD" id="cd00302">
    <property type="entry name" value="cytochrome_P450"/>
    <property type="match status" value="1"/>
</dbReference>
<evidence type="ECO:0000256" key="5">
    <source>
        <dbReference type="ARBA" id="ARBA00023002"/>
    </source>
</evidence>
<dbReference type="InterPro" id="IPR017972">
    <property type="entry name" value="Cyt_P450_CS"/>
</dbReference>
<dbReference type="InterPro" id="IPR002401">
    <property type="entry name" value="Cyt_P450_E_grp-I"/>
</dbReference>
<dbReference type="Gene3D" id="1.10.630.10">
    <property type="entry name" value="Cytochrome P450"/>
    <property type="match status" value="1"/>
</dbReference>
<dbReference type="GO" id="GO:0004497">
    <property type="term" value="F:monooxygenase activity"/>
    <property type="evidence" value="ECO:0007669"/>
    <property type="project" value="UniProtKB-KW"/>
</dbReference>
<evidence type="ECO:0000256" key="6">
    <source>
        <dbReference type="ARBA" id="ARBA00023004"/>
    </source>
</evidence>
<evidence type="ECO:0000256" key="8">
    <source>
        <dbReference type="PIRSR" id="PIRSR602401-1"/>
    </source>
</evidence>
<dbReference type="PANTHER" id="PTHR24292:SF102">
    <property type="entry name" value="CYTOCHROME P450 FAMILY-RELATED"/>
    <property type="match status" value="1"/>
</dbReference>
<organism evidence="11 12">
    <name type="scientific">Adineta steineri</name>
    <dbReference type="NCBI Taxonomy" id="433720"/>
    <lineage>
        <taxon>Eukaryota</taxon>
        <taxon>Metazoa</taxon>
        <taxon>Spiralia</taxon>
        <taxon>Gnathifera</taxon>
        <taxon>Rotifera</taxon>
        <taxon>Eurotatoria</taxon>
        <taxon>Bdelloidea</taxon>
        <taxon>Adinetida</taxon>
        <taxon>Adinetidae</taxon>
        <taxon>Adineta</taxon>
    </lineage>
</organism>